<proteinExistence type="predicted"/>
<gene>
    <name evidence="2" type="ORF">NDN08_005726</name>
</gene>
<evidence type="ECO:0000313" key="2">
    <source>
        <dbReference type="EMBL" id="KAJ8909027.1"/>
    </source>
</evidence>
<accession>A0AAV8V525</accession>
<keyword evidence="1" id="KW-0732">Signal</keyword>
<organism evidence="2 3">
    <name type="scientific">Rhodosorus marinus</name>
    <dbReference type="NCBI Taxonomy" id="101924"/>
    <lineage>
        <taxon>Eukaryota</taxon>
        <taxon>Rhodophyta</taxon>
        <taxon>Stylonematophyceae</taxon>
        <taxon>Stylonematales</taxon>
        <taxon>Stylonemataceae</taxon>
        <taxon>Rhodosorus</taxon>
    </lineage>
</organism>
<dbReference type="EMBL" id="JAMWBK010000001">
    <property type="protein sequence ID" value="KAJ8909027.1"/>
    <property type="molecule type" value="Genomic_DNA"/>
</dbReference>
<dbReference type="Proteomes" id="UP001157974">
    <property type="component" value="Unassembled WGS sequence"/>
</dbReference>
<evidence type="ECO:0000256" key="1">
    <source>
        <dbReference type="SAM" id="SignalP"/>
    </source>
</evidence>
<sequence length="273" mass="29960">MKIISTLVAACLLLNVSVSAIAVSTKTLDARPQFQPFDVSSVEIDGGADTAFGTCVLACKLVCYVTDAALTDSWWVCVYGCPTECKDSKLYETLVVREGEYEAKISLRDASESAIREVIDDRDKGYLKLQSARCEASAPLGIAPCVKTNSAACLSLCKAGCLIKSHPGYLSWWQCNLQCMFKCIGHHHEALGALQSQKGEDPYNDSPVEVEEVEDGIIIQKDGVRVEVTKVPEESRITDSGMCFYCPFPWDPCPPFPPQFEEIETKFYSAGRV</sequence>
<keyword evidence="3" id="KW-1185">Reference proteome</keyword>
<feature type="chain" id="PRO_5043720557" evidence="1">
    <location>
        <begin position="21"/>
        <end position="273"/>
    </location>
</feature>
<dbReference type="AlphaFoldDB" id="A0AAV8V525"/>
<reference evidence="2 3" key="1">
    <citation type="journal article" date="2023" name="Nat. Commun.">
        <title>Origin of minicircular mitochondrial genomes in red algae.</title>
        <authorList>
            <person name="Lee Y."/>
            <person name="Cho C.H."/>
            <person name="Lee Y.M."/>
            <person name="Park S.I."/>
            <person name="Yang J.H."/>
            <person name="West J.A."/>
            <person name="Bhattacharya D."/>
            <person name="Yoon H.S."/>
        </authorList>
    </citation>
    <scope>NUCLEOTIDE SEQUENCE [LARGE SCALE GENOMIC DNA]</scope>
    <source>
        <strain evidence="2 3">CCMP1338</strain>
        <tissue evidence="2">Whole cell</tissue>
    </source>
</reference>
<evidence type="ECO:0000313" key="3">
    <source>
        <dbReference type="Proteomes" id="UP001157974"/>
    </source>
</evidence>
<comment type="caution">
    <text evidence="2">The sequence shown here is derived from an EMBL/GenBank/DDBJ whole genome shotgun (WGS) entry which is preliminary data.</text>
</comment>
<name>A0AAV8V525_9RHOD</name>
<protein>
    <submittedName>
        <fullName evidence="2">Uncharacterized protein</fullName>
    </submittedName>
</protein>
<feature type="signal peptide" evidence="1">
    <location>
        <begin position="1"/>
        <end position="20"/>
    </location>
</feature>